<keyword evidence="4" id="KW-1185">Reference proteome</keyword>
<feature type="compositionally biased region" description="Basic and acidic residues" evidence="1">
    <location>
        <begin position="887"/>
        <end position="929"/>
    </location>
</feature>
<feature type="compositionally biased region" description="Polar residues" evidence="1">
    <location>
        <begin position="712"/>
        <end position="721"/>
    </location>
</feature>
<evidence type="ECO:0000313" key="4">
    <source>
        <dbReference type="Proteomes" id="UP000237481"/>
    </source>
</evidence>
<evidence type="ECO:0000256" key="2">
    <source>
        <dbReference type="SAM" id="Phobius"/>
    </source>
</evidence>
<keyword evidence="2" id="KW-0812">Transmembrane</keyword>
<proteinExistence type="predicted"/>
<feature type="compositionally biased region" description="Basic and acidic residues" evidence="1">
    <location>
        <begin position="750"/>
        <end position="762"/>
    </location>
</feature>
<dbReference type="InterPro" id="IPR052577">
    <property type="entry name" value="VWA7"/>
</dbReference>
<name>A0A2S4L0Z2_9HYPO</name>
<sequence>WGLNHIQRCPSLKNPSWLPPCAVFSAVRICSRSSPFTISIIAIIGRSGKRTRHLLLPQSLPDRLLHLQRQQPALKLGATTMLDFRNPGLFLGLIVLIALASPAAAFGAGNIASISKVEGQNWRHGDIEDALLTLAMARAMKGKKFSKIMVSRVYFGNWLRDYSQAIDVGTVKSVSAEAIRLLLCVLGFLTFGYGSGEFEITAERLGTYRPEDHIDNPKNYADNKDARQYDQRLRGPVDERTELSIDRGTGMKNYIANERAGIMTSAEHLRKLFGRCIELGRRYKDRSDKEDMYEALRLMGTGLHCLEDFFAHSNYTELALIELGERDVFPHCGQDTRIQLEGARDPVYPLVTGTFGGVDFLHSVVGEVSDKLTQNEIDELEGTLKESQNSDTSILRDLLDKIPDGLFGDKNQGARIDEIQSNASAAQMQNTSVSPRDPEEFTIYVRNMYQQVMPVIQFHDDIMKTITSAVEKIPVLPKIIEQLEEQLSKFVFSIIAPFVVPLIHQIRNELRTGSDEIVHSSEQEQHIVFDDDRCTDPTHSMLSKDHFSNASLVYFILNEIAGQTAAKMLHWVVPQLMNAIDDDGTDVNRLLDRIIHGVMHHPAQREMGSDGVGEARQLIYEAVQEWWNDMGDDQREDYRRKLSRDGVQRGENHKEGVYDTGHGHGCSGKLKMRKLYGEPETLETKIAGAAANAIFQGATGAISGLVEQNTGFKLPSTQGSQQEERHEEGGLGGFLSAAGSILGGAFGNDNTEKHSSQRREDDGSYTQTQTEYGHHGNRYGQAEYTETQRPDGTNEAQYSRYEQQESHGGRQTTGYGFEERKETRPTYGGGYEQRTERHEYRGSNEDSYSGRQESGRGSSGRHEGRSGYGDEYGRREESSGYGSHHGRRDDDSYGRRNEGGYESREESGYGGDEGREEGGYGRREERRGYSAEYEEGGEDENRQQEYGRRQQGHHGGGYGY</sequence>
<dbReference type="PANTHER" id="PTHR14905:SF11">
    <property type="entry name" value="TINC (EUROFUNG)"/>
    <property type="match status" value="1"/>
</dbReference>
<accession>A0A2S4L0Z2</accession>
<dbReference type="Proteomes" id="UP000237481">
    <property type="component" value="Unassembled WGS sequence"/>
</dbReference>
<protein>
    <recommendedName>
        <fullName evidence="5">Heterokaryon incompatibility protein Het-C</fullName>
    </recommendedName>
</protein>
<dbReference type="PANTHER" id="PTHR14905">
    <property type="entry name" value="NG37"/>
    <property type="match status" value="1"/>
</dbReference>
<dbReference type="OrthoDB" id="2506204at2759"/>
<dbReference type="Pfam" id="PF07217">
    <property type="entry name" value="Het-C"/>
    <property type="match status" value="1"/>
</dbReference>
<evidence type="ECO:0000313" key="3">
    <source>
        <dbReference type="EMBL" id="POR36128.1"/>
    </source>
</evidence>
<feature type="transmembrane region" description="Helical" evidence="2">
    <location>
        <begin position="89"/>
        <end position="108"/>
    </location>
</feature>
<feature type="compositionally biased region" description="Low complexity" evidence="1">
    <location>
        <begin position="847"/>
        <end position="856"/>
    </location>
</feature>
<dbReference type="AlphaFoldDB" id="A0A2S4L0Z2"/>
<dbReference type="EMBL" id="PKSG01000359">
    <property type="protein sequence ID" value="POR36128.1"/>
    <property type="molecule type" value="Genomic_DNA"/>
</dbReference>
<organism evidence="3 4">
    <name type="scientific">Tolypocladium paradoxum</name>
    <dbReference type="NCBI Taxonomy" id="94208"/>
    <lineage>
        <taxon>Eukaryota</taxon>
        <taxon>Fungi</taxon>
        <taxon>Dikarya</taxon>
        <taxon>Ascomycota</taxon>
        <taxon>Pezizomycotina</taxon>
        <taxon>Sordariomycetes</taxon>
        <taxon>Hypocreomycetidae</taxon>
        <taxon>Hypocreales</taxon>
        <taxon>Ophiocordycipitaceae</taxon>
        <taxon>Tolypocladium</taxon>
    </lineage>
</organism>
<keyword evidence="2" id="KW-1133">Transmembrane helix</keyword>
<dbReference type="InterPro" id="IPR010816">
    <property type="entry name" value="Het-C"/>
</dbReference>
<dbReference type="STRING" id="94208.A0A2S4L0Z2"/>
<feature type="compositionally biased region" description="Polar residues" evidence="1">
    <location>
        <begin position="784"/>
        <end position="801"/>
    </location>
</feature>
<gene>
    <name evidence="3" type="ORF">TPAR_03674</name>
</gene>
<feature type="compositionally biased region" description="Basic and acidic residues" evidence="1">
    <location>
        <begin position="833"/>
        <end position="844"/>
    </location>
</feature>
<feature type="compositionally biased region" description="Basic and acidic residues" evidence="1">
    <location>
        <begin position="939"/>
        <end position="948"/>
    </location>
</feature>
<evidence type="ECO:0000256" key="1">
    <source>
        <dbReference type="SAM" id="MobiDB-lite"/>
    </source>
</evidence>
<keyword evidence="2" id="KW-0472">Membrane</keyword>
<feature type="region of interest" description="Disordered" evidence="1">
    <location>
        <begin position="712"/>
        <end position="960"/>
    </location>
</feature>
<comment type="caution">
    <text evidence="3">The sequence shown here is derived from an EMBL/GenBank/DDBJ whole genome shotgun (WGS) entry which is preliminary data.</text>
</comment>
<feature type="non-terminal residue" evidence="3">
    <location>
        <position position="1"/>
    </location>
</feature>
<reference evidence="3 4" key="1">
    <citation type="submission" date="2018-01" db="EMBL/GenBank/DDBJ databases">
        <title>Harnessing the power of phylogenomics to disentangle the directionality and signatures of interkingdom host jumping in the parasitic fungal genus Tolypocladium.</title>
        <authorList>
            <person name="Quandt C.A."/>
            <person name="Patterson W."/>
            <person name="Spatafora J.W."/>
        </authorList>
    </citation>
    <scope>NUCLEOTIDE SEQUENCE [LARGE SCALE GENOMIC DNA]</scope>
    <source>
        <strain evidence="3 4">NRBC 100945</strain>
    </source>
</reference>
<evidence type="ECO:0008006" key="5">
    <source>
        <dbReference type="Google" id="ProtNLM"/>
    </source>
</evidence>